<dbReference type="InterPro" id="IPR013783">
    <property type="entry name" value="Ig-like_fold"/>
</dbReference>
<evidence type="ECO:0000256" key="3">
    <source>
        <dbReference type="ARBA" id="ARBA00005336"/>
    </source>
</evidence>
<comment type="similarity">
    <text evidence="3 10">Belongs to the glycosyl hydrolase 3 family.</text>
</comment>
<keyword evidence="4 11" id="KW-0732">Signal</keyword>
<dbReference type="Pfam" id="PF14310">
    <property type="entry name" value="Fn3-like"/>
    <property type="match status" value="1"/>
</dbReference>
<proteinExistence type="inferred from homology"/>
<dbReference type="InterPro" id="IPR036881">
    <property type="entry name" value="Glyco_hydro_3_C_sf"/>
</dbReference>
<keyword evidence="8 10" id="KW-0326">Glycosidase</keyword>
<keyword evidence="14" id="KW-1185">Reference proteome</keyword>
<evidence type="ECO:0000313" key="14">
    <source>
        <dbReference type="Proteomes" id="UP000076874"/>
    </source>
</evidence>
<evidence type="ECO:0000259" key="12">
    <source>
        <dbReference type="SMART" id="SM01217"/>
    </source>
</evidence>
<dbReference type="Gene3D" id="3.20.20.300">
    <property type="entry name" value="Glycoside hydrolase, family 3, N-terminal domain"/>
    <property type="match status" value="1"/>
</dbReference>
<comment type="caution">
    <text evidence="13">The sequence shown here is derived from an EMBL/GenBank/DDBJ whole genome shotgun (WGS) entry which is preliminary data.</text>
</comment>
<dbReference type="PROSITE" id="PS00775">
    <property type="entry name" value="GLYCOSYL_HYDROL_F3"/>
    <property type="match status" value="1"/>
</dbReference>
<keyword evidence="9 10" id="KW-0624">Polysaccharide degradation</keyword>
<evidence type="ECO:0000256" key="10">
    <source>
        <dbReference type="RuleBase" id="RU361161"/>
    </source>
</evidence>
<dbReference type="Gene3D" id="2.60.40.10">
    <property type="entry name" value="Immunoglobulins"/>
    <property type="match status" value="1"/>
</dbReference>
<evidence type="ECO:0000256" key="1">
    <source>
        <dbReference type="ARBA" id="ARBA00000448"/>
    </source>
</evidence>
<evidence type="ECO:0000256" key="4">
    <source>
        <dbReference type="ARBA" id="ARBA00022729"/>
    </source>
</evidence>
<dbReference type="Proteomes" id="UP000076874">
    <property type="component" value="Unassembled WGS sequence"/>
</dbReference>
<dbReference type="PANTHER" id="PTHR42715:SF29">
    <property type="entry name" value="BETA-GLUCOSIDASE A-RELATED"/>
    <property type="match status" value="1"/>
</dbReference>
<feature type="chain" id="PRO_5007890438" description="beta-glucosidase" evidence="11">
    <location>
        <begin position="21"/>
        <end position="873"/>
    </location>
</feature>
<dbReference type="Pfam" id="PF00933">
    <property type="entry name" value="Glyco_hydro_3"/>
    <property type="match status" value="1"/>
</dbReference>
<organism evidence="13 14">
    <name type="scientific">Niveomyces insectorum RCEF 264</name>
    <dbReference type="NCBI Taxonomy" id="1081102"/>
    <lineage>
        <taxon>Eukaryota</taxon>
        <taxon>Fungi</taxon>
        <taxon>Dikarya</taxon>
        <taxon>Ascomycota</taxon>
        <taxon>Pezizomycotina</taxon>
        <taxon>Sordariomycetes</taxon>
        <taxon>Hypocreomycetidae</taxon>
        <taxon>Hypocreales</taxon>
        <taxon>Cordycipitaceae</taxon>
        <taxon>Niveomyces</taxon>
    </lineage>
</organism>
<keyword evidence="7 10" id="KW-0119">Carbohydrate metabolism</keyword>
<dbReference type="InterPro" id="IPR050288">
    <property type="entry name" value="Cellulose_deg_GH3"/>
</dbReference>
<dbReference type="STRING" id="1081102.A0A167MNS1"/>
<dbReference type="SUPFAM" id="SSF52279">
    <property type="entry name" value="Beta-D-glucan exohydrolase, C-terminal domain"/>
    <property type="match status" value="1"/>
</dbReference>
<dbReference type="InterPro" id="IPR002772">
    <property type="entry name" value="Glyco_hydro_3_C"/>
</dbReference>
<dbReference type="PRINTS" id="PR00133">
    <property type="entry name" value="GLHYDRLASE3"/>
</dbReference>
<dbReference type="InterPro" id="IPR026891">
    <property type="entry name" value="Fn3-like"/>
</dbReference>
<evidence type="ECO:0000256" key="8">
    <source>
        <dbReference type="ARBA" id="ARBA00023295"/>
    </source>
</evidence>
<gene>
    <name evidence="13" type="ORF">SPI_08830</name>
</gene>
<dbReference type="EMBL" id="AZHD01000023">
    <property type="protein sequence ID" value="OAA54584.1"/>
    <property type="molecule type" value="Genomic_DNA"/>
</dbReference>
<evidence type="ECO:0000256" key="9">
    <source>
        <dbReference type="ARBA" id="ARBA00023326"/>
    </source>
</evidence>
<evidence type="ECO:0000313" key="13">
    <source>
        <dbReference type="EMBL" id="OAA54584.1"/>
    </source>
</evidence>
<dbReference type="Gene3D" id="3.40.50.1700">
    <property type="entry name" value="Glycoside hydrolase family 3 C-terminal domain"/>
    <property type="match status" value="1"/>
</dbReference>
<dbReference type="InterPro" id="IPR001764">
    <property type="entry name" value="Glyco_hydro_3_N"/>
</dbReference>
<comment type="catalytic activity">
    <reaction evidence="1 10">
        <text>Hydrolysis of terminal, non-reducing beta-D-glucosyl residues with release of beta-D-glucose.</text>
        <dbReference type="EC" id="3.2.1.21"/>
    </reaction>
</comment>
<dbReference type="OrthoDB" id="416222at2759"/>
<dbReference type="Pfam" id="PF01915">
    <property type="entry name" value="Glyco_hydro_3_C"/>
    <property type="match status" value="1"/>
</dbReference>
<evidence type="ECO:0000256" key="11">
    <source>
        <dbReference type="SAM" id="SignalP"/>
    </source>
</evidence>
<sequence>MVRTTSGLMATLAAALLVEAQAPADAPSLSLFPSPWAQSAADGWEAAYAQARAFVSNLTLVEKVNLTTGTGWEFDRCVGNTGSIPRLGFRSLCLEDGTVAVRYTDHNSVFPAGVNAAATFSRDLMRRRGLAMGAEFRGKGIDVQLGPVAGPLGRVPAGGRNWEGFSPDPYLTGVSIAETVQGIQTSGVIACAKHYILNEQEHFRNNVDVQIDDRTMHEVYLWPFADAVRAGVGSLMCSYNKINGNYSCENPWTINYLLKNELNFQGFVMSDWGAQHSTVDTALAGLDLAMPGDGGAWGNVYGAFWGGTLTEAVLNGTIPAWRVDDMAVRIMAAVYKMNQGRLESRPEPNFSAWVRPNVTVGPLYFRANQSIQPVNLHVNVQADHAVLIREMGAKSAVLLKNTALPGNGGAAMGPAALPLVPGKIRRIAVIGDDAQDPTHGLNACDDNKCYGGTLATGYGSGPGYFPYLVAPATALRARAATHNATTVEAPDSWNLTAAQDAARGADVALVFANADSGEGYITIDGNTGDRNNLTLWGNGDALVAAVAAVNNNTVVVLHTVGPVLLEAMEAHPNITAILWAGLPGQESGNALTDVLYGDVAPQGRSPFTWGRNVSDYGAQLMYTSPTPFRPSQNFSEGVYIDYRYFQHAHTAAVYPFGHGLTYTRFDFGNLTVQAVKPVVGVHRNATVAKTSTGPAPRYGSVNTSVAANEAPPGFHRIHPYIYPWIVRNNSLATNVSSSATPSIPVSTDPRTNGSTQPILPAGGAPGGHPGLYETMYKIAFDIQNIGKVAANAVPQLYVQLGGDNPWGVLRGFDSISVQPNGHVHVEMNLTRRDISNWDSASQNWVVTNYTKYVFVGRSVSDIALNATLPPLGW</sequence>
<dbReference type="EC" id="3.2.1.21" evidence="10"/>
<reference evidence="13 14" key="1">
    <citation type="journal article" date="2016" name="Genome Biol. Evol.">
        <title>Divergent and convergent evolution of fungal pathogenicity.</title>
        <authorList>
            <person name="Shang Y."/>
            <person name="Xiao G."/>
            <person name="Zheng P."/>
            <person name="Cen K."/>
            <person name="Zhan S."/>
            <person name="Wang C."/>
        </authorList>
    </citation>
    <scope>NUCLEOTIDE SEQUENCE [LARGE SCALE GENOMIC DNA]</scope>
    <source>
        <strain evidence="13 14">RCEF 264</strain>
    </source>
</reference>
<evidence type="ECO:0000256" key="7">
    <source>
        <dbReference type="ARBA" id="ARBA00023277"/>
    </source>
</evidence>
<dbReference type="SUPFAM" id="SSF51445">
    <property type="entry name" value="(Trans)glycosidases"/>
    <property type="match status" value="1"/>
</dbReference>
<dbReference type="GO" id="GO:0008422">
    <property type="term" value="F:beta-glucosidase activity"/>
    <property type="evidence" value="ECO:0007669"/>
    <property type="project" value="UniProtKB-EC"/>
</dbReference>
<dbReference type="FunFam" id="3.20.20.300:FF:000002">
    <property type="entry name" value="Probable beta-glucosidase"/>
    <property type="match status" value="1"/>
</dbReference>
<accession>A0A167MNS1</accession>
<evidence type="ECO:0000256" key="5">
    <source>
        <dbReference type="ARBA" id="ARBA00022801"/>
    </source>
</evidence>
<dbReference type="PANTHER" id="PTHR42715">
    <property type="entry name" value="BETA-GLUCOSIDASE"/>
    <property type="match status" value="1"/>
</dbReference>
<dbReference type="SMART" id="SM01217">
    <property type="entry name" value="Fn3_like"/>
    <property type="match status" value="1"/>
</dbReference>
<evidence type="ECO:0000256" key="2">
    <source>
        <dbReference type="ARBA" id="ARBA00004987"/>
    </source>
</evidence>
<dbReference type="InterPro" id="IPR017853">
    <property type="entry name" value="GH"/>
</dbReference>
<dbReference type="InterPro" id="IPR036962">
    <property type="entry name" value="Glyco_hydro_3_N_sf"/>
</dbReference>
<keyword evidence="5 10" id="KW-0378">Hydrolase</keyword>
<evidence type="ECO:0000256" key="6">
    <source>
        <dbReference type="ARBA" id="ARBA00023180"/>
    </source>
</evidence>
<keyword evidence="6" id="KW-0325">Glycoprotein</keyword>
<protein>
    <recommendedName>
        <fullName evidence="10">beta-glucosidase</fullName>
        <ecNumber evidence="10">3.2.1.21</ecNumber>
    </recommendedName>
</protein>
<dbReference type="FunFam" id="3.40.50.1700:FF:000003">
    <property type="entry name" value="Probable beta-glucosidase"/>
    <property type="match status" value="1"/>
</dbReference>
<feature type="signal peptide" evidence="11">
    <location>
        <begin position="1"/>
        <end position="20"/>
    </location>
</feature>
<feature type="domain" description="Fibronectin type III-like" evidence="12">
    <location>
        <begin position="792"/>
        <end position="859"/>
    </location>
</feature>
<name>A0A167MNS1_9HYPO</name>
<dbReference type="InterPro" id="IPR019800">
    <property type="entry name" value="Glyco_hydro_3_AS"/>
</dbReference>
<dbReference type="UniPathway" id="UPA00696"/>
<comment type="pathway">
    <text evidence="2 10">Glycan metabolism; cellulose degradation.</text>
</comment>
<dbReference type="AlphaFoldDB" id="A0A167MNS1"/>
<dbReference type="GO" id="GO:0030245">
    <property type="term" value="P:cellulose catabolic process"/>
    <property type="evidence" value="ECO:0007669"/>
    <property type="project" value="UniProtKB-UniPathway"/>
</dbReference>